<dbReference type="AlphaFoldDB" id="A0A2W5D4D3"/>
<evidence type="ECO:0000256" key="1">
    <source>
        <dbReference type="SAM" id="Phobius"/>
    </source>
</evidence>
<proteinExistence type="predicted"/>
<dbReference type="EMBL" id="QFNY01000106">
    <property type="protein sequence ID" value="PZP00869.1"/>
    <property type="molecule type" value="Genomic_DNA"/>
</dbReference>
<accession>A0A2W5D4D3</accession>
<keyword evidence="1" id="KW-0472">Membrane</keyword>
<organism evidence="2 3">
    <name type="scientific">Corynebacterium urealyticum</name>
    <dbReference type="NCBI Taxonomy" id="43771"/>
    <lineage>
        <taxon>Bacteria</taxon>
        <taxon>Bacillati</taxon>
        <taxon>Actinomycetota</taxon>
        <taxon>Actinomycetes</taxon>
        <taxon>Mycobacteriales</taxon>
        <taxon>Corynebacteriaceae</taxon>
        <taxon>Corynebacterium</taxon>
    </lineage>
</organism>
<name>A0A2W5D4D3_9CORY</name>
<evidence type="ECO:0000313" key="3">
    <source>
        <dbReference type="Proteomes" id="UP000249451"/>
    </source>
</evidence>
<evidence type="ECO:0000313" key="2">
    <source>
        <dbReference type="EMBL" id="PZP00869.1"/>
    </source>
</evidence>
<gene>
    <name evidence="2" type="ORF">DI609_05515</name>
</gene>
<comment type="caution">
    <text evidence="2">The sequence shown here is derived from an EMBL/GenBank/DDBJ whole genome shotgun (WGS) entry which is preliminary data.</text>
</comment>
<feature type="transmembrane region" description="Helical" evidence="1">
    <location>
        <begin position="6"/>
        <end position="24"/>
    </location>
</feature>
<keyword evidence="1" id="KW-1133">Transmembrane helix</keyword>
<dbReference type="Proteomes" id="UP000249451">
    <property type="component" value="Unassembled WGS sequence"/>
</dbReference>
<reference evidence="2 3" key="1">
    <citation type="submission" date="2017-11" db="EMBL/GenBank/DDBJ databases">
        <title>Infants hospitalized years apart are colonized by the same room-sourced microbial strains.</title>
        <authorList>
            <person name="Brooks B."/>
            <person name="Olm M.R."/>
            <person name="Firek B.A."/>
            <person name="Baker R."/>
            <person name="Thomas B.C."/>
            <person name="Morowitz M.J."/>
            <person name="Banfield J.F."/>
        </authorList>
    </citation>
    <scope>NUCLEOTIDE SEQUENCE [LARGE SCALE GENOMIC DNA]</scope>
    <source>
        <strain evidence="2">S2_012_000_R3_87</strain>
    </source>
</reference>
<evidence type="ECO:0008006" key="4">
    <source>
        <dbReference type="Google" id="ProtNLM"/>
    </source>
</evidence>
<sequence length="101" mass="9829">MPTAAGVSSILGFIALCGVIVLGFGQVDAHQRAVVAADLVALSAAQAHVAGDADACGIAELLARENAAELVGCQVGPEGPDTVGVEVAVKGRHASAVAGPM</sequence>
<keyword evidence="1" id="KW-0812">Transmembrane</keyword>
<protein>
    <recommendedName>
        <fullName evidence="4">Flp pilus-assembly TadE/G-like family protein</fullName>
    </recommendedName>
</protein>